<protein>
    <submittedName>
        <fullName evidence="1">Uncharacterized protein</fullName>
    </submittedName>
</protein>
<proteinExistence type="predicted"/>
<sequence>MTRSPASRLEAAVLILAAGAERICLRVERAYADHLRDLEPRQLTDPGHRAKWAALLADLRRMYPGTGPSPDLDEDKAAALARRILDFYDELLRGPGGRGIP</sequence>
<keyword evidence="2" id="KW-1185">Reference proteome</keyword>
<name>A0A1B4VC56_9GAMM</name>
<reference evidence="1 2" key="1">
    <citation type="submission" date="2015-08" db="EMBL/GenBank/DDBJ databases">
        <title>Complete genome sequence of Sulfurifustis variabilis.</title>
        <authorList>
            <person name="Miura A."/>
            <person name="Kojima H."/>
            <person name="Fukui M."/>
        </authorList>
    </citation>
    <scope>NUCLEOTIDE SEQUENCE [LARGE SCALE GENOMIC DNA]</scope>
    <source>
        <strain evidence="2">skN76</strain>
    </source>
</reference>
<evidence type="ECO:0000313" key="2">
    <source>
        <dbReference type="Proteomes" id="UP000218899"/>
    </source>
</evidence>
<dbReference type="KEGG" id="sva:SVA_2201"/>
<dbReference type="EMBL" id="AP014936">
    <property type="protein sequence ID" value="BAU48751.1"/>
    <property type="molecule type" value="Genomic_DNA"/>
</dbReference>
<dbReference type="RefSeq" id="WP_096461232.1">
    <property type="nucleotide sequence ID" value="NZ_AP014936.1"/>
</dbReference>
<dbReference type="Proteomes" id="UP000218899">
    <property type="component" value="Chromosome"/>
</dbReference>
<accession>A0A1B4VC56</accession>
<organism evidence="1 2">
    <name type="scientific">Sulfurifustis variabilis</name>
    <dbReference type="NCBI Taxonomy" id="1675686"/>
    <lineage>
        <taxon>Bacteria</taxon>
        <taxon>Pseudomonadati</taxon>
        <taxon>Pseudomonadota</taxon>
        <taxon>Gammaproteobacteria</taxon>
        <taxon>Acidiferrobacterales</taxon>
        <taxon>Acidiferrobacteraceae</taxon>
        <taxon>Sulfurifustis</taxon>
    </lineage>
</organism>
<gene>
    <name evidence="1" type="ORF">SVA_2201</name>
</gene>
<dbReference type="AlphaFoldDB" id="A0A1B4VC56"/>
<evidence type="ECO:0000313" key="1">
    <source>
        <dbReference type="EMBL" id="BAU48751.1"/>
    </source>
</evidence>